<dbReference type="AlphaFoldDB" id="A0A9Q1HHV8"/>
<dbReference type="GO" id="GO:0003973">
    <property type="term" value="F:(S)-2-hydroxy-acid oxidase activity"/>
    <property type="evidence" value="ECO:0007669"/>
    <property type="project" value="UniProtKB-EC"/>
</dbReference>
<evidence type="ECO:0000313" key="13">
    <source>
        <dbReference type="Proteomes" id="UP001152320"/>
    </source>
</evidence>
<keyword evidence="5" id="KW-0560">Oxidoreductase</keyword>
<comment type="catalytic activity">
    <reaction evidence="8">
        <text>2-hydroxyoctanoate + O2 = 2-oxooctanoate + H2O2</text>
        <dbReference type="Rhea" id="RHEA:67940"/>
        <dbReference type="ChEBI" id="CHEBI:15379"/>
        <dbReference type="ChEBI" id="CHEBI:16240"/>
        <dbReference type="ChEBI" id="CHEBI:133514"/>
        <dbReference type="ChEBI" id="CHEBI:176689"/>
    </reaction>
    <physiologicalReaction direction="left-to-right" evidence="8">
        <dbReference type="Rhea" id="RHEA:67941"/>
    </physiologicalReaction>
</comment>
<dbReference type="PIRSF" id="PIRSF000138">
    <property type="entry name" value="Al-hdrx_acd_dh"/>
    <property type="match status" value="1"/>
</dbReference>
<dbReference type="InterPro" id="IPR008259">
    <property type="entry name" value="FMN_hydac_DH_AS"/>
</dbReference>
<comment type="cofactor">
    <cofactor evidence="1">
        <name>FMN</name>
        <dbReference type="ChEBI" id="CHEBI:58210"/>
    </cofactor>
</comment>
<dbReference type="InterPro" id="IPR012133">
    <property type="entry name" value="Alpha-hydoxy_acid_DH_FMN"/>
</dbReference>
<feature type="binding site" evidence="10">
    <location>
        <position position="256"/>
    </location>
    <ligand>
        <name>FMN</name>
        <dbReference type="ChEBI" id="CHEBI:58210"/>
    </ligand>
</feature>
<evidence type="ECO:0000256" key="6">
    <source>
        <dbReference type="ARBA" id="ARBA00024042"/>
    </source>
</evidence>
<dbReference type="CDD" id="cd02809">
    <property type="entry name" value="alpha_hydroxyacid_oxid_FMN"/>
    <property type="match status" value="1"/>
</dbReference>
<dbReference type="EMBL" id="JAIZAY010000003">
    <property type="protein sequence ID" value="KAJ8045511.1"/>
    <property type="molecule type" value="Genomic_DNA"/>
</dbReference>
<accession>A0A9Q1HHV8</accession>
<feature type="binding site" evidence="10">
    <location>
        <begin position="290"/>
        <end position="294"/>
    </location>
    <ligand>
        <name>FMN</name>
        <dbReference type="ChEBI" id="CHEBI:58210"/>
    </ligand>
</feature>
<evidence type="ECO:0000256" key="5">
    <source>
        <dbReference type="ARBA" id="ARBA00023002"/>
    </source>
</evidence>
<dbReference type="Pfam" id="PF01070">
    <property type="entry name" value="FMN_dh"/>
    <property type="match status" value="1"/>
</dbReference>
<name>A0A9Q1HHV8_HOLLE</name>
<keyword evidence="13" id="KW-1185">Reference proteome</keyword>
<reference evidence="12" key="1">
    <citation type="submission" date="2021-10" db="EMBL/GenBank/DDBJ databases">
        <title>Tropical sea cucumber genome reveals ecological adaptation and Cuvierian tubules defense mechanism.</title>
        <authorList>
            <person name="Chen T."/>
        </authorList>
    </citation>
    <scope>NUCLEOTIDE SEQUENCE</scope>
    <source>
        <strain evidence="12">Nanhai2018</strain>
        <tissue evidence="12">Muscle</tissue>
    </source>
</reference>
<dbReference type="PANTHER" id="PTHR10578">
    <property type="entry name" value="S -2-HYDROXY-ACID OXIDASE-RELATED"/>
    <property type="match status" value="1"/>
</dbReference>
<dbReference type="EC" id="1.1.3.15" evidence="2"/>
<organism evidence="12 13">
    <name type="scientific">Holothuria leucospilota</name>
    <name type="common">Black long sea cucumber</name>
    <name type="synonym">Mertensiothuria leucospilota</name>
    <dbReference type="NCBI Taxonomy" id="206669"/>
    <lineage>
        <taxon>Eukaryota</taxon>
        <taxon>Metazoa</taxon>
        <taxon>Echinodermata</taxon>
        <taxon>Eleutherozoa</taxon>
        <taxon>Echinozoa</taxon>
        <taxon>Holothuroidea</taxon>
        <taxon>Aspidochirotacea</taxon>
        <taxon>Aspidochirotida</taxon>
        <taxon>Holothuriidae</taxon>
        <taxon>Holothuria</taxon>
    </lineage>
</organism>
<dbReference type="OrthoDB" id="25826at2759"/>
<feature type="binding site" evidence="10">
    <location>
        <begin position="78"/>
        <end position="80"/>
    </location>
    <ligand>
        <name>FMN</name>
        <dbReference type="ChEBI" id="CHEBI:58210"/>
    </ligand>
</feature>
<keyword evidence="3 10" id="KW-0285">Flavoprotein</keyword>
<dbReference type="Gene3D" id="3.20.20.70">
    <property type="entry name" value="Aldolase class I"/>
    <property type="match status" value="1"/>
</dbReference>
<evidence type="ECO:0000256" key="10">
    <source>
        <dbReference type="PIRSR" id="PIRSR000138-2"/>
    </source>
</evidence>
<keyword evidence="4 10" id="KW-0288">FMN</keyword>
<dbReference type="SMR" id="A0A9Q1HHV8"/>
<dbReference type="PANTHER" id="PTHR10578:SF107">
    <property type="entry name" value="2-HYDROXYACID OXIDASE 1"/>
    <property type="match status" value="1"/>
</dbReference>
<dbReference type="InterPro" id="IPR037396">
    <property type="entry name" value="FMN_HAD"/>
</dbReference>
<dbReference type="FunFam" id="3.20.20.70:FF:000056">
    <property type="entry name" value="hydroxyacid oxidase 2"/>
    <property type="match status" value="1"/>
</dbReference>
<sequence>MSEVVCLKDLELYANKHEQKLVRDYHACGANSEQTLQDNTNAFKRIRMRPQVLKNVSYMDLSTTLLGKTISFPVAIAPTGMQCLSHCHGEVATAKAAASMQTGMILSTWSNKSMEEVVSAAPSCLHWFQLYIVKDGGLTASLVKRAEKAGYKALVVTVDTPVVGLRLPDLRNGFQVDNRISVYCFISFRLPNLESDSSKHFQGDMYGPIRISPAVTWRDIARIKRSTSLPIVLKGILTAEDAKMAVRIGIDGIIVSNHGGRQLDGVLASIDALPEVVESVKGSDVEVYLDSGVRQGTDVLKALALGARAVFVGRPALWGLTYKV</sequence>
<feature type="binding site" evidence="10">
    <location>
        <position position="25"/>
    </location>
    <ligand>
        <name>glyoxylate</name>
        <dbReference type="ChEBI" id="CHEBI:36655"/>
    </ligand>
</feature>
<feature type="binding site" evidence="10">
    <location>
        <position position="261"/>
    </location>
    <ligand>
        <name>glyoxylate</name>
        <dbReference type="ChEBI" id="CHEBI:36655"/>
    </ligand>
</feature>
<evidence type="ECO:0000256" key="2">
    <source>
        <dbReference type="ARBA" id="ARBA00013087"/>
    </source>
</evidence>
<feature type="binding site" evidence="10">
    <location>
        <begin position="313"/>
        <end position="314"/>
    </location>
    <ligand>
        <name>FMN</name>
        <dbReference type="ChEBI" id="CHEBI:58210"/>
    </ligand>
</feature>
<feature type="binding site" evidence="10">
    <location>
        <position position="131"/>
    </location>
    <ligand>
        <name>glyoxylate</name>
        <dbReference type="ChEBI" id="CHEBI:36655"/>
    </ligand>
</feature>
<feature type="binding site" evidence="10">
    <location>
        <position position="234"/>
    </location>
    <ligand>
        <name>FMN</name>
        <dbReference type="ChEBI" id="CHEBI:58210"/>
    </ligand>
</feature>
<dbReference type="InterPro" id="IPR013785">
    <property type="entry name" value="Aldolase_TIM"/>
</dbReference>
<feature type="binding site" evidence="10">
    <location>
        <position position="157"/>
    </location>
    <ligand>
        <name>FMN</name>
        <dbReference type="ChEBI" id="CHEBI:58210"/>
    </ligand>
</feature>
<comment type="similarity">
    <text evidence="6">Belongs to the FMN-dependent alpha-hydroxy acid dehydrogenase family.</text>
</comment>
<feature type="binding site" evidence="10">
    <location>
        <position position="107"/>
    </location>
    <ligand>
        <name>FMN</name>
        <dbReference type="ChEBI" id="CHEBI:58210"/>
    </ligand>
</feature>
<comment type="caution">
    <text evidence="12">The sequence shown here is derived from an EMBL/GenBank/DDBJ whole genome shotgun (WGS) entry which is preliminary data.</text>
</comment>
<proteinExistence type="inferred from homology"/>
<evidence type="ECO:0000313" key="12">
    <source>
        <dbReference type="EMBL" id="KAJ8045511.1"/>
    </source>
</evidence>
<dbReference type="InterPro" id="IPR000262">
    <property type="entry name" value="FMN-dep_DH"/>
</dbReference>
<dbReference type="Proteomes" id="UP001152320">
    <property type="component" value="Chromosome 3"/>
</dbReference>
<feature type="binding site" evidence="10">
    <location>
        <position position="258"/>
    </location>
    <ligand>
        <name>FMN</name>
        <dbReference type="ChEBI" id="CHEBI:58210"/>
    </ligand>
</feature>
<dbReference type="PROSITE" id="PS51349">
    <property type="entry name" value="FMN_HYDROXY_ACID_DH_2"/>
    <property type="match status" value="1"/>
</dbReference>
<protein>
    <recommendedName>
        <fullName evidence="2">(S)-2-hydroxy-acid oxidase</fullName>
        <ecNumber evidence="2">1.1.3.15</ecNumber>
    </recommendedName>
</protein>
<evidence type="ECO:0000259" key="11">
    <source>
        <dbReference type="PROSITE" id="PS51349"/>
    </source>
</evidence>
<dbReference type="GO" id="GO:0010181">
    <property type="term" value="F:FMN binding"/>
    <property type="evidence" value="ECO:0007669"/>
    <property type="project" value="InterPro"/>
</dbReference>
<feature type="domain" description="FMN hydroxy acid dehydrogenase" evidence="11">
    <location>
        <begin position="1"/>
        <end position="324"/>
    </location>
</feature>
<feature type="active site" description="Proton acceptor" evidence="9">
    <location>
        <position position="258"/>
    </location>
</feature>
<gene>
    <name evidence="12" type="ORF">HOLleu_08532</name>
</gene>
<feature type="binding site" evidence="10">
    <location>
        <position position="129"/>
    </location>
    <ligand>
        <name>FMN</name>
        <dbReference type="ChEBI" id="CHEBI:58210"/>
    </ligand>
</feature>
<evidence type="ECO:0000256" key="3">
    <source>
        <dbReference type="ARBA" id="ARBA00022630"/>
    </source>
</evidence>
<evidence type="ECO:0000256" key="1">
    <source>
        <dbReference type="ARBA" id="ARBA00001917"/>
    </source>
</evidence>
<comment type="catalytic activity">
    <reaction evidence="7">
        <text>a (2S)-2-hydroxycarboxylate + O2 = a 2-oxocarboxylate + H2O2</text>
        <dbReference type="Rhea" id="RHEA:16789"/>
        <dbReference type="ChEBI" id="CHEBI:15379"/>
        <dbReference type="ChEBI" id="CHEBI:16240"/>
        <dbReference type="ChEBI" id="CHEBI:35179"/>
        <dbReference type="ChEBI" id="CHEBI:58123"/>
        <dbReference type="EC" id="1.1.3.15"/>
    </reaction>
    <physiologicalReaction direction="left-to-right" evidence="7">
        <dbReference type="Rhea" id="RHEA:16790"/>
    </physiologicalReaction>
</comment>
<dbReference type="SUPFAM" id="SSF51395">
    <property type="entry name" value="FMN-linked oxidoreductases"/>
    <property type="match status" value="1"/>
</dbReference>
<feature type="binding site" evidence="10">
    <location>
        <position position="166"/>
    </location>
    <ligand>
        <name>glyoxylate</name>
        <dbReference type="ChEBI" id="CHEBI:36655"/>
    </ligand>
</feature>
<dbReference type="GO" id="GO:0005777">
    <property type="term" value="C:peroxisome"/>
    <property type="evidence" value="ECO:0007669"/>
    <property type="project" value="UniProtKB-ARBA"/>
</dbReference>
<evidence type="ECO:0000256" key="8">
    <source>
        <dbReference type="ARBA" id="ARBA00029327"/>
    </source>
</evidence>
<evidence type="ECO:0000256" key="7">
    <source>
        <dbReference type="ARBA" id="ARBA00029325"/>
    </source>
</evidence>
<evidence type="ECO:0000256" key="9">
    <source>
        <dbReference type="PIRSR" id="PIRSR000138-1"/>
    </source>
</evidence>
<evidence type="ECO:0000256" key="4">
    <source>
        <dbReference type="ARBA" id="ARBA00022643"/>
    </source>
</evidence>
<dbReference type="PROSITE" id="PS00557">
    <property type="entry name" value="FMN_HYDROXY_ACID_DH_1"/>
    <property type="match status" value="1"/>
</dbReference>